<dbReference type="RefSeq" id="XP_067805151.1">
    <property type="nucleotide sequence ID" value="XM_067946360.1"/>
</dbReference>
<dbReference type="InterPro" id="IPR050699">
    <property type="entry name" value="RNA-DNA_Helicase"/>
</dbReference>
<dbReference type="InterPro" id="IPR011545">
    <property type="entry name" value="DEAD/DEAH_box_helicase_dom"/>
</dbReference>
<dbReference type="InterPro" id="IPR001650">
    <property type="entry name" value="Helicase_C-like"/>
</dbReference>
<reference evidence="7" key="1">
    <citation type="journal article" date="2023" name="Nat. Microbiol.">
        <title>Babesia duncani multi-omics identifies virulence factors and drug targets.</title>
        <authorList>
            <person name="Singh P."/>
            <person name="Lonardi S."/>
            <person name="Liang Q."/>
            <person name="Vydyam P."/>
            <person name="Khabirova E."/>
            <person name="Fang T."/>
            <person name="Gihaz S."/>
            <person name="Thekkiniath J."/>
            <person name="Munshi M."/>
            <person name="Abel S."/>
            <person name="Ciampossin L."/>
            <person name="Batugedara G."/>
            <person name="Gupta M."/>
            <person name="Lu X.M."/>
            <person name="Lenz T."/>
            <person name="Chakravarty S."/>
            <person name="Cornillot E."/>
            <person name="Hu Y."/>
            <person name="Ma W."/>
            <person name="Gonzalez L.M."/>
            <person name="Sanchez S."/>
            <person name="Estrada K."/>
            <person name="Sanchez-Flores A."/>
            <person name="Montero E."/>
            <person name="Harb O.S."/>
            <person name="Le Roch K.G."/>
            <person name="Mamoun C.B."/>
        </authorList>
    </citation>
    <scope>NUCLEOTIDE SEQUENCE</scope>
    <source>
        <strain evidence="7">WA1</strain>
    </source>
</reference>
<feature type="domain" description="Helicase C-terminal" evidence="6">
    <location>
        <begin position="449"/>
        <end position="620"/>
    </location>
</feature>
<dbReference type="EMBL" id="JALLKP010000001">
    <property type="protein sequence ID" value="KAK2198309.1"/>
    <property type="molecule type" value="Genomic_DNA"/>
</dbReference>
<evidence type="ECO:0000259" key="5">
    <source>
        <dbReference type="PROSITE" id="PS51192"/>
    </source>
</evidence>
<dbReference type="GeneID" id="94335618"/>
<dbReference type="InterPro" id="IPR014001">
    <property type="entry name" value="Helicase_ATP-bd"/>
</dbReference>
<comment type="caution">
    <text evidence="7">The sequence shown here is derived from an EMBL/GenBank/DDBJ whole genome shotgun (WGS) entry which is preliminary data.</text>
</comment>
<dbReference type="PROSITE" id="PS51194">
    <property type="entry name" value="HELICASE_CTER"/>
    <property type="match status" value="1"/>
</dbReference>
<keyword evidence="4" id="KW-0067">ATP-binding</keyword>
<evidence type="ECO:0000256" key="1">
    <source>
        <dbReference type="ARBA" id="ARBA00022741"/>
    </source>
</evidence>
<dbReference type="CDD" id="cd18795">
    <property type="entry name" value="SF2_C_Ski2"/>
    <property type="match status" value="1"/>
</dbReference>
<dbReference type="GO" id="GO:0070478">
    <property type="term" value="P:nuclear-transcribed mRNA catabolic process, 3'-5' exonucleolytic nonsense-mediated decay"/>
    <property type="evidence" value="ECO:0007669"/>
    <property type="project" value="TreeGrafter"/>
</dbReference>
<dbReference type="PANTHER" id="PTHR12131:SF1">
    <property type="entry name" value="ATP-DEPENDENT RNA HELICASE SUPV3L1, MITOCHONDRIAL-RELATED"/>
    <property type="match status" value="1"/>
</dbReference>
<sequence length="1084" mass="123328">MARLYNNDSDFWTSDDEDDENVEVDLKQPILNSTSKNVDYLDIDRVFAAPLESLRWVPLVPQSTQRYNVFDVLDKDIDNLDYYDMEYMQEQLCKTVLDSDDEKEFEEPEFDISIVDPLVKQKDAKPILKINVHDTVNKTDSTAVATKEELIVPPPDTNKNYIRTKWSIVDESPPPVLEDLLIEYPFELDDFQKRAIHHLINNKHVFVAAHTSAGKTLVAEYAVAMAINKGTKAIYTSPIKALSNQKFREFKKIFGADLVGIITGDVICNPGAACLIVTTEILRNLLYRGDSIIGQLSVVIFDEIHYINDPSRGVVWEEVIIMLPKSLQLVMLSATVPNYTEFADWIGAIMQREVITIVTSHRPTPLKHYLYSYGRLFPLMDDKGFNKDAYYNMHQYASQLKTTTNLTFKGQVQKLQKLIKLLEINDKLPVVLFCFNCLKCEMFAKEMPNVNLAYTQNQRSRIHLFIKEALATISEADRQLPQLKSIIKLLQRGIGVHHSGLLPIIKEIVEILFSRGLIKILFATETFAMGVNMPARSVVFTAIHKHDGTKTRHLTSSEYTQMAGRAGRRGLDSCGNVFIFCPQGPPDLQDLTIMMMEKSTRLESKFRITYNMILQMQSREHMRITDMMLKSFRESAKMKSIPLLKRDLNRRRMELENMPKIECIYGQPSITEYYKLMEKARHASNSLHENLWNHKANSQVFKVGRVLMVHSIGPSTTGCFASIIESSKAPSGLELKLLVLLPNLGHVENMKIHIGITPVDNSEFYFTRIDTVAVSSICFVYNNILQTKAADITSDASLGMVAAELHALVHKRKLELLVFNKQLKQTCMLYYETVLKQRDAFHQLSQNKCTPCPLRHAHFNIEQRTQKCHAEIEDIGKMLKDESLHSYHSMLARLEVLRQFEFLDDAGKPTLKGRIATHLTTGDEITLTEALVQNVLAGLEPEECAAILSAFVHSDRGPEQEAPCPTLAIQTARDTILQYHAKLDVVQRALRIDMTKEEHDALCNFSLLFVVYQWARGVPFGEIMKLTQLQEGHIVRAITRLDEICRKIAQVAAIIGNEALGTQIEAVMRAIRRDIVFAPSLYLS</sequence>
<proteinExistence type="predicted"/>
<keyword evidence="8" id="KW-1185">Reference proteome</keyword>
<dbReference type="AlphaFoldDB" id="A0AAD9UQX7"/>
<dbReference type="GO" id="GO:0005524">
    <property type="term" value="F:ATP binding"/>
    <property type="evidence" value="ECO:0007669"/>
    <property type="project" value="UniProtKB-KW"/>
</dbReference>
<dbReference type="InterPro" id="IPR012961">
    <property type="entry name" value="Ski2/MTR4_C"/>
</dbReference>
<dbReference type="PIRSF" id="PIRSF005198">
    <property type="entry name" value="Antiviral_helicase_SKI2"/>
    <property type="match status" value="1"/>
</dbReference>
<dbReference type="Gene3D" id="1.10.3380.30">
    <property type="match status" value="1"/>
</dbReference>
<keyword evidence="3 7" id="KW-0347">Helicase</keyword>
<protein>
    <submittedName>
        <fullName evidence="7">Bifunctional Helicase</fullName>
    </submittedName>
</protein>
<name>A0AAD9UQX7_9APIC</name>
<dbReference type="Gene3D" id="3.40.50.300">
    <property type="entry name" value="P-loop containing nucleotide triphosphate hydrolases"/>
    <property type="match status" value="2"/>
</dbReference>
<dbReference type="SUPFAM" id="SSF52540">
    <property type="entry name" value="P-loop containing nucleoside triphosphate hydrolases"/>
    <property type="match status" value="1"/>
</dbReference>
<dbReference type="SMART" id="SM01142">
    <property type="entry name" value="DSHCT"/>
    <property type="match status" value="1"/>
</dbReference>
<evidence type="ECO:0000313" key="7">
    <source>
        <dbReference type="EMBL" id="KAK2198309.1"/>
    </source>
</evidence>
<feature type="domain" description="Helicase ATP-binding" evidence="5">
    <location>
        <begin position="196"/>
        <end position="354"/>
    </location>
</feature>
<dbReference type="SMART" id="SM00490">
    <property type="entry name" value="HELICc"/>
    <property type="match status" value="1"/>
</dbReference>
<keyword evidence="1" id="KW-0547">Nucleotide-binding</keyword>
<dbReference type="Proteomes" id="UP001214638">
    <property type="component" value="Unassembled WGS sequence"/>
</dbReference>
<dbReference type="Pfam" id="PF08148">
    <property type="entry name" value="DSHCT"/>
    <property type="match status" value="1"/>
</dbReference>
<dbReference type="KEGG" id="bdw:94335618"/>
<dbReference type="Pfam" id="PF00270">
    <property type="entry name" value="DEAD"/>
    <property type="match status" value="1"/>
</dbReference>
<dbReference type="SMART" id="SM00487">
    <property type="entry name" value="DEXDc"/>
    <property type="match status" value="1"/>
</dbReference>
<dbReference type="InterPro" id="IPR016438">
    <property type="entry name" value="SKI2-like"/>
</dbReference>
<keyword evidence="2" id="KW-0378">Hydrolase</keyword>
<evidence type="ECO:0000256" key="3">
    <source>
        <dbReference type="ARBA" id="ARBA00022806"/>
    </source>
</evidence>
<evidence type="ECO:0000256" key="4">
    <source>
        <dbReference type="ARBA" id="ARBA00022840"/>
    </source>
</evidence>
<organism evidence="7 8">
    <name type="scientific">Babesia duncani</name>
    <dbReference type="NCBI Taxonomy" id="323732"/>
    <lineage>
        <taxon>Eukaryota</taxon>
        <taxon>Sar</taxon>
        <taxon>Alveolata</taxon>
        <taxon>Apicomplexa</taxon>
        <taxon>Aconoidasida</taxon>
        <taxon>Piroplasmida</taxon>
        <taxon>Babesiidae</taxon>
        <taxon>Babesia</taxon>
    </lineage>
</organism>
<evidence type="ECO:0000259" key="6">
    <source>
        <dbReference type="PROSITE" id="PS51194"/>
    </source>
</evidence>
<dbReference type="FunFam" id="3.40.50.300:FF:000190">
    <property type="entry name" value="ATP-dependent RNA helicase"/>
    <property type="match status" value="1"/>
</dbReference>
<dbReference type="GO" id="GO:0055087">
    <property type="term" value="C:Ski complex"/>
    <property type="evidence" value="ECO:0007669"/>
    <property type="project" value="TreeGrafter"/>
</dbReference>
<dbReference type="PANTHER" id="PTHR12131">
    <property type="entry name" value="ATP-DEPENDENT RNA AND DNA HELICASE"/>
    <property type="match status" value="1"/>
</dbReference>
<dbReference type="GO" id="GO:0016787">
    <property type="term" value="F:hydrolase activity"/>
    <property type="evidence" value="ECO:0007669"/>
    <property type="project" value="UniProtKB-KW"/>
</dbReference>
<dbReference type="PROSITE" id="PS51192">
    <property type="entry name" value="HELICASE_ATP_BIND_1"/>
    <property type="match status" value="1"/>
</dbReference>
<dbReference type="GO" id="GO:0003723">
    <property type="term" value="F:RNA binding"/>
    <property type="evidence" value="ECO:0007669"/>
    <property type="project" value="InterPro"/>
</dbReference>
<dbReference type="InterPro" id="IPR027417">
    <property type="entry name" value="P-loop_NTPase"/>
</dbReference>
<gene>
    <name evidence="7" type="ORF">BdWA1_001320</name>
</gene>
<accession>A0AAD9UQX7</accession>
<evidence type="ECO:0000256" key="2">
    <source>
        <dbReference type="ARBA" id="ARBA00022801"/>
    </source>
</evidence>
<dbReference type="GO" id="GO:0003724">
    <property type="term" value="F:RNA helicase activity"/>
    <property type="evidence" value="ECO:0007669"/>
    <property type="project" value="InterPro"/>
</dbReference>
<dbReference type="Pfam" id="PF00271">
    <property type="entry name" value="Helicase_C"/>
    <property type="match status" value="1"/>
</dbReference>
<evidence type="ECO:0000313" key="8">
    <source>
        <dbReference type="Proteomes" id="UP001214638"/>
    </source>
</evidence>